<keyword evidence="1" id="KW-0677">Repeat</keyword>
<feature type="region of interest" description="Disordered" evidence="3">
    <location>
        <begin position="187"/>
        <end position="215"/>
    </location>
</feature>
<name>A0A2R6XR45_MARPO</name>
<dbReference type="PANTHER" id="PTHR45641">
    <property type="entry name" value="TETRATRICOPEPTIDE REPEAT PROTEIN (AFU_ORTHOLOGUE AFUA_6G03870)"/>
    <property type="match status" value="1"/>
</dbReference>
<accession>A0A2R6XR45</accession>
<dbReference type="PANTHER" id="PTHR45641:SF19">
    <property type="entry name" value="NEPHROCYSTIN-3"/>
    <property type="match status" value="1"/>
</dbReference>
<keyword evidence="2" id="KW-0802">TPR repeat</keyword>
<dbReference type="Gene3D" id="1.25.40.10">
    <property type="entry name" value="Tetratricopeptide repeat domain"/>
    <property type="match status" value="2"/>
</dbReference>
<sequence length="499" mass="56436">MENDTDGMIMMKEPIARLQNVEDAAVQAMDLGDLDRCLFLRMQALALAKLCRDDPTVQDKEIILAKAHLQLSATYLEMDGYLLSSEAYWVQGYGDQAYWHASRAMEAGDPRRGSQGEPINSSLLVAVLLALARSMLMRADTRCESYLRRALQINTEITDDNDPSNAPIHEAIGDLFVFAKDSGVPMIENDTKRSHKKRAKSPKSPSSPGAIGAPDEVQQDFYDRGMASYDKAWDLINNSVGGKIKKSGKKSTKHPSLAQIYSKIAKTKVKQGKDEEAADMFERAIASHGLATVPNICAVAHLNFELGCVYHRLQKYDESLSALEKSNKFCEQQRDLGRTDPLSLMIMKEKGCCMYDRAEYESAKSTFEELLQFQRKEYGGGSIMVAETLKYLGDCSVGLQNMEEATHRYTRAVRIMKRKYGIHDPNVRELVAYIRELNLQEEYERQIGEEKCMKNQEIRQPETPMNRLDQLHDIPESPDVRKLHQTRKSVAFWIEDNAA</sequence>
<evidence type="ECO:0000256" key="3">
    <source>
        <dbReference type="SAM" id="MobiDB-lite"/>
    </source>
</evidence>
<evidence type="ECO:0000256" key="1">
    <source>
        <dbReference type="ARBA" id="ARBA00022737"/>
    </source>
</evidence>
<dbReference type="OrthoDB" id="1908917at2759"/>
<dbReference type="SUPFAM" id="SSF48452">
    <property type="entry name" value="TPR-like"/>
    <property type="match status" value="1"/>
</dbReference>
<evidence type="ECO:0000256" key="2">
    <source>
        <dbReference type="ARBA" id="ARBA00022803"/>
    </source>
</evidence>
<dbReference type="InterPro" id="IPR019734">
    <property type="entry name" value="TPR_rpt"/>
</dbReference>
<evidence type="ECO:0000313" key="5">
    <source>
        <dbReference type="Proteomes" id="UP000244005"/>
    </source>
</evidence>
<dbReference type="AlphaFoldDB" id="A0A2R6XR45"/>
<dbReference type="InterPro" id="IPR011990">
    <property type="entry name" value="TPR-like_helical_dom_sf"/>
</dbReference>
<reference evidence="5" key="1">
    <citation type="journal article" date="2017" name="Cell">
        <title>Insights into land plant evolution garnered from the Marchantia polymorpha genome.</title>
        <authorList>
            <person name="Bowman J.L."/>
            <person name="Kohchi T."/>
            <person name="Yamato K.T."/>
            <person name="Jenkins J."/>
            <person name="Shu S."/>
            <person name="Ishizaki K."/>
            <person name="Yamaoka S."/>
            <person name="Nishihama R."/>
            <person name="Nakamura Y."/>
            <person name="Berger F."/>
            <person name="Adam C."/>
            <person name="Aki S.S."/>
            <person name="Althoff F."/>
            <person name="Araki T."/>
            <person name="Arteaga-Vazquez M.A."/>
            <person name="Balasubrmanian S."/>
            <person name="Barry K."/>
            <person name="Bauer D."/>
            <person name="Boehm C.R."/>
            <person name="Briginshaw L."/>
            <person name="Caballero-Perez J."/>
            <person name="Catarino B."/>
            <person name="Chen F."/>
            <person name="Chiyoda S."/>
            <person name="Chovatia M."/>
            <person name="Davies K.M."/>
            <person name="Delmans M."/>
            <person name="Demura T."/>
            <person name="Dierschke T."/>
            <person name="Dolan L."/>
            <person name="Dorantes-Acosta A.E."/>
            <person name="Eklund D.M."/>
            <person name="Florent S.N."/>
            <person name="Flores-Sandoval E."/>
            <person name="Fujiyama A."/>
            <person name="Fukuzawa H."/>
            <person name="Galik B."/>
            <person name="Grimanelli D."/>
            <person name="Grimwood J."/>
            <person name="Grossniklaus U."/>
            <person name="Hamada T."/>
            <person name="Haseloff J."/>
            <person name="Hetherington A.J."/>
            <person name="Higo A."/>
            <person name="Hirakawa Y."/>
            <person name="Hundley H.N."/>
            <person name="Ikeda Y."/>
            <person name="Inoue K."/>
            <person name="Inoue S.I."/>
            <person name="Ishida S."/>
            <person name="Jia Q."/>
            <person name="Kakita M."/>
            <person name="Kanazawa T."/>
            <person name="Kawai Y."/>
            <person name="Kawashima T."/>
            <person name="Kennedy M."/>
            <person name="Kinose K."/>
            <person name="Kinoshita T."/>
            <person name="Kohara Y."/>
            <person name="Koide E."/>
            <person name="Komatsu K."/>
            <person name="Kopischke S."/>
            <person name="Kubo M."/>
            <person name="Kyozuka J."/>
            <person name="Lagercrantz U."/>
            <person name="Lin S.S."/>
            <person name="Lindquist E."/>
            <person name="Lipzen A.M."/>
            <person name="Lu C.W."/>
            <person name="De Luna E."/>
            <person name="Martienssen R.A."/>
            <person name="Minamino N."/>
            <person name="Mizutani M."/>
            <person name="Mizutani M."/>
            <person name="Mochizuki N."/>
            <person name="Monte I."/>
            <person name="Mosher R."/>
            <person name="Nagasaki H."/>
            <person name="Nakagami H."/>
            <person name="Naramoto S."/>
            <person name="Nishitani K."/>
            <person name="Ohtani M."/>
            <person name="Okamoto T."/>
            <person name="Okumura M."/>
            <person name="Phillips J."/>
            <person name="Pollak B."/>
            <person name="Reinders A."/>
            <person name="Rovekamp M."/>
            <person name="Sano R."/>
            <person name="Sawa S."/>
            <person name="Schmid M.W."/>
            <person name="Shirakawa M."/>
            <person name="Solano R."/>
            <person name="Spunde A."/>
            <person name="Suetsugu N."/>
            <person name="Sugano S."/>
            <person name="Sugiyama A."/>
            <person name="Sun R."/>
            <person name="Suzuki Y."/>
            <person name="Takenaka M."/>
            <person name="Takezawa D."/>
            <person name="Tomogane H."/>
            <person name="Tsuzuki M."/>
            <person name="Ueda T."/>
            <person name="Umeda M."/>
            <person name="Ward J.M."/>
            <person name="Watanabe Y."/>
            <person name="Yazaki K."/>
            <person name="Yokoyama R."/>
            <person name="Yoshitake Y."/>
            <person name="Yotsui I."/>
            <person name="Zachgo S."/>
            <person name="Schmutz J."/>
        </authorList>
    </citation>
    <scope>NUCLEOTIDE SEQUENCE [LARGE SCALE GENOMIC DNA]</scope>
    <source>
        <strain evidence="5">Tak-1</strain>
    </source>
</reference>
<protein>
    <submittedName>
        <fullName evidence="4">Uncharacterized protein</fullName>
    </submittedName>
</protein>
<dbReference type="Proteomes" id="UP000244005">
    <property type="component" value="Unassembled WGS sequence"/>
</dbReference>
<dbReference type="EMBL" id="KZ772677">
    <property type="protein sequence ID" value="PTQ48562.1"/>
    <property type="molecule type" value="Genomic_DNA"/>
</dbReference>
<organism evidence="4 5">
    <name type="scientific">Marchantia polymorpha</name>
    <name type="common">Common liverwort</name>
    <name type="synonym">Marchantia aquatica</name>
    <dbReference type="NCBI Taxonomy" id="3197"/>
    <lineage>
        <taxon>Eukaryota</taxon>
        <taxon>Viridiplantae</taxon>
        <taxon>Streptophyta</taxon>
        <taxon>Embryophyta</taxon>
        <taxon>Marchantiophyta</taxon>
        <taxon>Marchantiopsida</taxon>
        <taxon>Marchantiidae</taxon>
        <taxon>Marchantiales</taxon>
        <taxon>Marchantiaceae</taxon>
        <taxon>Marchantia</taxon>
    </lineage>
</organism>
<dbReference type="Gramene" id="Mp1g04160.2">
    <property type="protein sequence ID" value="Mp1g04160.2.cds"/>
    <property type="gene ID" value="Mp1g04160"/>
</dbReference>
<gene>
    <name evidence="4" type="ORF">MARPO_0005s0191</name>
</gene>
<evidence type="ECO:0000313" key="4">
    <source>
        <dbReference type="EMBL" id="PTQ48562.1"/>
    </source>
</evidence>
<keyword evidence="5" id="KW-1185">Reference proteome</keyword>
<proteinExistence type="predicted"/>
<dbReference type="SMART" id="SM00028">
    <property type="entry name" value="TPR"/>
    <property type="match status" value="4"/>
</dbReference>
<dbReference type="Pfam" id="PF13181">
    <property type="entry name" value="TPR_8"/>
    <property type="match status" value="1"/>
</dbReference>